<dbReference type="AlphaFoldDB" id="A0A2Z6AUZ4"/>
<dbReference type="CDD" id="cd03255">
    <property type="entry name" value="ABC_MJ0796_LolCDE_FtsE"/>
    <property type="match status" value="1"/>
</dbReference>
<keyword evidence="2" id="KW-0547">Nucleotide-binding</keyword>
<dbReference type="InterPro" id="IPR017911">
    <property type="entry name" value="MacB-like_ATP-bd"/>
</dbReference>
<dbReference type="Gene3D" id="3.40.50.300">
    <property type="entry name" value="P-loop containing nucleotide triphosphate hydrolases"/>
    <property type="match status" value="1"/>
</dbReference>
<evidence type="ECO:0000256" key="2">
    <source>
        <dbReference type="ARBA" id="ARBA00022741"/>
    </source>
</evidence>
<dbReference type="InterPro" id="IPR017871">
    <property type="entry name" value="ABC_transporter-like_CS"/>
</dbReference>
<sequence>MSNFPLYDLRGVGKEYPGPSGTIQILKDLNLRVEEGESVAVVGASGAGKSTLLHVLGTLDTATSGEVFFRGENLNVFGEEARARLRNKEIGFVFQFHHLLPEFTTLENIAMPGLIAGMSKAKALARASEVLDLTGLSQRSSHKVTTLSGGERQRAAIARAIMLKPQVLLADEPTGNLDEKTGERIARLLFDLNEELGMAMVVVTHNVELARQMGRRFELRSGELYEQTC</sequence>
<dbReference type="Proteomes" id="UP000269883">
    <property type="component" value="Chromosome"/>
</dbReference>
<dbReference type="PANTHER" id="PTHR24220:SF689">
    <property type="entry name" value="LIPOPROTEIN-RELEASING SYSTEM ATP-BINDING PROTEIN LOLD"/>
    <property type="match status" value="1"/>
</dbReference>
<evidence type="ECO:0000256" key="3">
    <source>
        <dbReference type="ARBA" id="ARBA00022840"/>
    </source>
</evidence>
<keyword evidence="3 6" id="KW-0067">ATP-binding</keyword>
<dbReference type="EMBL" id="AP017378">
    <property type="protein sequence ID" value="BBD07054.1"/>
    <property type="molecule type" value="Genomic_DNA"/>
</dbReference>
<dbReference type="PROSITE" id="PS50893">
    <property type="entry name" value="ABC_TRANSPORTER_2"/>
    <property type="match status" value="1"/>
</dbReference>
<organism evidence="6 7">
    <name type="scientific">Desulfovibrio ferrophilus</name>
    <dbReference type="NCBI Taxonomy" id="241368"/>
    <lineage>
        <taxon>Bacteria</taxon>
        <taxon>Pseudomonadati</taxon>
        <taxon>Thermodesulfobacteriota</taxon>
        <taxon>Desulfovibrionia</taxon>
        <taxon>Desulfovibrionales</taxon>
        <taxon>Desulfovibrionaceae</taxon>
        <taxon>Desulfovibrio</taxon>
    </lineage>
</organism>
<dbReference type="InterPro" id="IPR027417">
    <property type="entry name" value="P-loop_NTPase"/>
</dbReference>
<evidence type="ECO:0000313" key="7">
    <source>
        <dbReference type="Proteomes" id="UP000269883"/>
    </source>
</evidence>
<dbReference type="InterPro" id="IPR003593">
    <property type="entry name" value="AAA+_ATPase"/>
</dbReference>
<dbReference type="KEGG" id="dfl:DFE_0328"/>
<dbReference type="Pfam" id="PF00005">
    <property type="entry name" value="ABC_tran"/>
    <property type="match status" value="1"/>
</dbReference>
<dbReference type="GO" id="GO:0098796">
    <property type="term" value="C:membrane protein complex"/>
    <property type="evidence" value="ECO:0007669"/>
    <property type="project" value="UniProtKB-ARBA"/>
</dbReference>
<name>A0A2Z6AUZ4_9BACT</name>
<dbReference type="SMART" id="SM00382">
    <property type="entry name" value="AAA"/>
    <property type="match status" value="1"/>
</dbReference>
<dbReference type="PANTHER" id="PTHR24220">
    <property type="entry name" value="IMPORT ATP-BINDING PROTEIN"/>
    <property type="match status" value="1"/>
</dbReference>
<evidence type="ECO:0000259" key="5">
    <source>
        <dbReference type="PROSITE" id="PS50893"/>
    </source>
</evidence>
<reference evidence="6 7" key="1">
    <citation type="journal article" date="2018" name="Sci. Adv.">
        <title>Multi-heme cytochromes provide a pathway for survival in energy-limited environments.</title>
        <authorList>
            <person name="Deng X."/>
            <person name="Dohmae N."/>
            <person name="Nealson K.H."/>
            <person name="Hashimoto K."/>
            <person name="Okamoto A."/>
        </authorList>
    </citation>
    <scope>NUCLEOTIDE SEQUENCE [LARGE SCALE GENOMIC DNA]</scope>
    <source>
        <strain evidence="6 7">IS5</strain>
    </source>
</reference>
<dbReference type="RefSeq" id="WP_126375925.1">
    <property type="nucleotide sequence ID" value="NZ_AP017378.1"/>
</dbReference>
<keyword evidence="1" id="KW-0813">Transport</keyword>
<comment type="similarity">
    <text evidence="4">Belongs to the ABC transporter superfamily. Macrolide exporter (TC 3.A.1.122) family.</text>
</comment>
<gene>
    <name evidence="6" type="ORF">DFE_0328</name>
</gene>
<evidence type="ECO:0000313" key="6">
    <source>
        <dbReference type="EMBL" id="BBD07054.1"/>
    </source>
</evidence>
<feature type="domain" description="ABC transporter" evidence="5">
    <location>
        <begin position="7"/>
        <end position="228"/>
    </location>
</feature>
<dbReference type="SUPFAM" id="SSF52540">
    <property type="entry name" value="P-loop containing nucleoside triphosphate hydrolases"/>
    <property type="match status" value="1"/>
</dbReference>
<dbReference type="FunFam" id="3.40.50.300:FF:000032">
    <property type="entry name" value="Export ABC transporter ATP-binding protein"/>
    <property type="match status" value="1"/>
</dbReference>
<proteinExistence type="inferred from homology"/>
<evidence type="ECO:0000256" key="1">
    <source>
        <dbReference type="ARBA" id="ARBA00022448"/>
    </source>
</evidence>
<protein>
    <submittedName>
        <fullName evidence="6">ABC transporter ATP-binding protein</fullName>
    </submittedName>
</protein>
<dbReference type="GO" id="GO:0005886">
    <property type="term" value="C:plasma membrane"/>
    <property type="evidence" value="ECO:0007669"/>
    <property type="project" value="TreeGrafter"/>
</dbReference>
<dbReference type="OrthoDB" id="9809450at2"/>
<dbReference type="GO" id="GO:0005524">
    <property type="term" value="F:ATP binding"/>
    <property type="evidence" value="ECO:0007669"/>
    <property type="project" value="UniProtKB-KW"/>
</dbReference>
<dbReference type="InterPro" id="IPR015854">
    <property type="entry name" value="ABC_transpr_LolD-like"/>
</dbReference>
<dbReference type="GO" id="GO:0016887">
    <property type="term" value="F:ATP hydrolysis activity"/>
    <property type="evidence" value="ECO:0007669"/>
    <property type="project" value="InterPro"/>
</dbReference>
<dbReference type="InterPro" id="IPR003439">
    <property type="entry name" value="ABC_transporter-like_ATP-bd"/>
</dbReference>
<keyword evidence="7" id="KW-1185">Reference proteome</keyword>
<dbReference type="GO" id="GO:0022857">
    <property type="term" value="F:transmembrane transporter activity"/>
    <property type="evidence" value="ECO:0007669"/>
    <property type="project" value="TreeGrafter"/>
</dbReference>
<evidence type="ECO:0000256" key="4">
    <source>
        <dbReference type="ARBA" id="ARBA00038388"/>
    </source>
</evidence>
<dbReference type="PROSITE" id="PS00211">
    <property type="entry name" value="ABC_TRANSPORTER_1"/>
    <property type="match status" value="1"/>
</dbReference>
<accession>A0A2Z6AUZ4</accession>